<dbReference type="EMBL" id="FO203503">
    <property type="protein sequence ID" value="CCK80134.1"/>
    <property type="molecule type" value="Genomic_DNA"/>
</dbReference>
<evidence type="ECO:0000256" key="3">
    <source>
        <dbReference type="ARBA" id="ARBA00023315"/>
    </source>
</evidence>
<name>K0N8B4_DESTT</name>
<dbReference type="InterPro" id="IPR005835">
    <property type="entry name" value="NTP_transferase_dom"/>
</dbReference>
<dbReference type="SUPFAM" id="SSF53448">
    <property type="entry name" value="Nucleotide-diphospho-sugar transferases"/>
    <property type="match status" value="1"/>
</dbReference>
<dbReference type="Gene3D" id="3.90.550.10">
    <property type="entry name" value="Spore Coat Polysaccharide Biosynthesis Protein SpsA, Chain A"/>
    <property type="match status" value="1"/>
</dbReference>
<comment type="catalytic activity">
    <reaction evidence="4">
        <text>alpha-D-glucosamine 1-phosphate + acetyl-CoA = N-acetyl-alpha-D-glucosamine 1-phosphate + CoA + H(+)</text>
        <dbReference type="Rhea" id="RHEA:13725"/>
        <dbReference type="ChEBI" id="CHEBI:15378"/>
        <dbReference type="ChEBI" id="CHEBI:57287"/>
        <dbReference type="ChEBI" id="CHEBI:57288"/>
        <dbReference type="ChEBI" id="CHEBI:57776"/>
        <dbReference type="ChEBI" id="CHEBI:58516"/>
        <dbReference type="EC" id="2.3.1.157"/>
    </reaction>
</comment>
<keyword evidence="2" id="KW-0548">Nucleotidyltransferase</keyword>
<dbReference type="CDD" id="cd02540">
    <property type="entry name" value="GT2_GlmU_N_bac"/>
    <property type="match status" value="1"/>
</dbReference>
<dbReference type="Proteomes" id="UP000007347">
    <property type="component" value="Chromosome"/>
</dbReference>
<keyword evidence="3" id="KW-0012">Acyltransferase</keyword>
<evidence type="ECO:0000256" key="4">
    <source>
        <dbReference type="ARBA" id="ARBA00048247"/>
    </source>
</evidence>
<dbReference type="HOGENOM" id="CLU_029499_15_0_7"/>
<comment type="function">
    <text evidence="6">Catalyzes the last two sequential reactions in the de novo biosynthetic pathway for UDP-N-acetylglucosamine (UDP-GlcNAc). The C-terminal domain catalyzes the transfer of acetyl group from acetyl coenzyme A to glucosamine-1-phosphate (GlcN-1-P) to produce N-acetylglucosamine-1-phosphate (GlcNAc-1-P), which is converted into UDP-GlcNAc by the transfer of uridine 5-monophosphate (from uridine 5-triphosphate), a reaction catalyzed by the N-terminal domain.</text>
</comment>
<keyword evidence="1 8" id="KW-0808">Transferase</keyword>
<feature type="domain" description="Nucleotidyl transferase" evidence="7">
    <location>
        <begin position="23"/>
        <end position="256"/>
    </location>
</feature>
<dbReference type="PATRIC" id="fig|651182.5.peg.2351"/>
<evidence type="ECO:0000313" key="8">
    <source>
        <dbReference type="EMBL" id="CCK80134.1"/>
    </source>
</evidence>
<reference evidence="8 9" key="1">
    <citation type="journal article" date="2013" name="Environ. Microbiol.">
        <title>Complete genome, catabolic sub-proteomes and key-metabolites of Desulfobacula toluolica Tol2, a marine, aromatic compound-degrading, sulfate-reducing bacterium.</title>
        <authorList>
            <person name="Wohlbrand L."/>
            <person name="Jacob J.H."/>
            <person name="Kube M."/>
            <person name="Mussmann M."/>
            <person name="Jarling R."/>
            <person name="Beck A."/>
            <person name="Amann R."/>
            <person name="Wilkes H."/>
            <person name="Reinhardt R."/>
            <person name="Rabus R."/>
        </authorList>
    </citation>
    <scope>NUCLEOTIDE SEQUENCE [LARGE SCALE GENOMIC DNA]</scope>
    <source>
        <strain evidence="9">DSM 7467 / Tol2</strain>
    </source>
</reference>
<dbReference type="GO" id="GO:0019134">
    <property type="term" value="F:glucosamine-1-phosphate N-acetyltransferase activity"/>
    <property type="evidence" value="ECO:0007669"/>
    <property type="project" value="UniProtKB-EC"/>
</dbReference>
<organism evidence="8 9">
    <name type="scientific">Desulfobacula toluolica (strain DSM 7467 / Tol2)</name>
    <dbReference type="NCBI Taxonomy" id="651182"/>
    <lineage>
        <taxon>Bacteria</taxon>
        <taxon>Pseudomonadati</taxon>
        <taxon>Thermodesulfobacteriota</taxon>
        <taxon>Desulfobacteria</taxon>
        <taxon>Desulfobacterales</taxon>
        <taxon>Desulfobacteraceae</taxon>
        <taxon>Desulfobacula</taxon>
    </lineage>
</organism>
<dbReference type="GO" id="GO:0003977">
    <property type="term" value="F:UDP-N-acetylglucosamine diphosphorylase activity"/>
    <property type="evidence" value="ECO:0007669"/>
    <property type="project" value="UniProtKB-EC"/>
</dbReference>
<protein>
    <submittedName>
        <fullName evidence="8">Nucleotidyl transferase, associated with atp-genes</fullName>
    </submittedName>
</protein>
<dbReference type="AlphaFoldDB" id="K0N8B4"/>
<evidence type="ECO:0000256" key="1">
    <source>
        <dbReference type="ARBA" id="ARBA00022679"/>
    </source>
</evidence>
<dbReference type="Pfam" id="PF00483">
    <property type="entry name" value="NTP_transferase"/>
    <property type="match status" value="1"/>
</dbReference>
<dbReference type="PANTHER" id="PTHR43584:SF3">
    <property type="entry name" value="BIFUNCTIONAL PROTEIN GLMU"/>
    <property type="match status" value="1"/>
</dbReference>
<evidence type="ECO:0000256" key="6">
    <source>
        <dbReference type="ARBA" id="ARBA00049628"/>
    </source>
</evidence>
<dbReference type="KEGG" id="dto:TOL2_C19730"/>
<dbReference type="InterPro" id="IPR029044">
    <property type="entry name" value="Nucleotide-diphossugar_trans"/>
</dbReference>
<sequence length="263" mass="29265">MFFLKTASITMGVDMDYKDVGIVILAAGKGTRMRSNIAKVLHKVAGTSMIVHVIECAKKITADNIYVVIGHQAQLVKEEVNRYFKVDFAFQKQLLGTGDAVKAAIPGLKSGIKDILVLCGDVPLIQENTLRKLVNEHKKKQVKITVLATDIEEPGSYGRIVLDEYNHLLYIKEDADATEIEKKIKKVNTGIYCFDKELLISAIDKIKPDNIQAEYYLTDVIGIAKKQNESIQVLTMDDPREVMGVNTLEDLGKVECLIQLLGK</sequence>
<accession>K0N8B4</accession>
<evidence type="ECO:0000313" key="9">
    <source>
        <dbReference type="Proteomes" id="UP000007347"/>
    </source>
</evidence>
<keyword evidence="9" id="KW-1185">Reference proteome</keyword>
<evidence type="ECO:0000256" key="2">
    <source>
        <dbReference type="ARBA" id="ARBA00022695"/>
    </source>
</evidence>
<evidence type="ECO:0000259" key="7">
    <source>
        <dbReference type="Pfam" id="PF00483"/>
    </source>
</evidence>
<dbReference type="STRING" id="651182.TOL2_C19730"/>
<dbReference type="PANTHER" id="PTHR43584">
    <property type="entry name" value="NUCLEOTIDYL TRANSFERASE"/>
    <property type="match status" value="1"/>
</dbReference>
<comment type="catalytic activity">
    <reaction evidence="5">
        <text>N-acetyl-alpha-D-glucosamine 1-phosphate + UTP + H(+) = UDP-N-acetyl-alpha-D-glucosamine + diphosphate</text>
        <dbReference type="Rhea" id="RHEA:13509"/>
        <dbReference type="ChEBI" id="CHEBI:15378"/>
        <dbReference type="ChEBI" id="CHEBI:33019"/>
        <dbReference type="ChEBI" id="CHEBI:46398"/>
        <dbReference type="ChEBI" id="CHEBI:57705"/>
        <dbReference type="ChEBI" id="CHEBI:57776"/>
        <dbReference type="EC" id="2.7.7.23"/>
    </reaction>
</comment>
<dbReference type="InterPro" id="IPR050065">
    <property type="entry name" value="GlmU-like"/>
</dbReference>
<gene>
    <name evidence="8" type="ordered locus">TOL2_C19730</name>
</gene>
<evidence type="ECO:0000256" key="5">
    <source>
        <dbReference type="ARBA" id="ARBA00048493"/>
    </source>
</evidence>
<proteinExistence type="predicted"/>